<evidence type="ECO:0000313" key="2">
    <source>
        <dbReference type="EMBL" id="OVE49662.1"/>
    </source>
</evidence>
<keyword evidence="1" id="KW-0732">Signal</keyword>
<sequence length="105" mass="11125">MKVRLILSCVLALASAASQAGIVFENGWDAPANSNVQAYTRQGAETYLSGYSDDLKQMIEKSACKLTVVKGCHQPNDRHFTVKGTGSGKSCKSIYAGSGSVHIPC</sequence>
<accession>A0A202BE22</accession>
<dbReference type="Proteomes" id="UP000196342">
    <property type="component" value="Unassembled WGS sequence"/>
</dbReference>
<dbReference type="EMBL" id="NHOO01000003">
    <property type="protein sequence ID" value="OVE49662.1"/>
    <property type="molecule type" value="Genomic_DNA"/>
</dbReference>
<dbReference type="AlphaFoldDB" id="A0A1R0MQC1"/>
<comment type="caution">
    <text evidence="2">The sequence shown here is derived from an EMBL/GenBank/DDBJ whole genome shotgun (WGS) entry which is preliminary data.</text>
</comment>
<feature type="signal peptide" evidence="1">
    <location>
        <begin position="1"/>
        <end position="20"/>
    </location>
</feature>
<organism evidence="2 4">
    <name type="scientific">Chromobacterium violaceum</name>
    <dbReference type="NCBI Taxonomy" id="536"/>
    <lineage>
        <taxon>Bacteria</taxon>
        <taxon>Pseudomonadati</taxon>
        <taxon>Pseudomonadota</taxon>
        <taxon>Betaproteobacteria</taxon>
        <taxon>Neisseriales</taxon>
        <taxon>Chromobacteriaceae</taxon>
        <taxon>Chromobacterium</taxon>
    </lineage>
</organism>
<keyword evidence="4" id="KW-1185">Reference proteome</keyword>
<dbReference type="GeneID" id="66368766"/>
<gene>
    <name evidence="2" type="ORF">CBW21_03595</name>
    <name evidence="3" type="ORF">NCTC8684_00876</name>
</gene>
<evidence type="ECO:0000313" key="3">
    <source>
        <dbReference type="EMBL" id="SUX31810.1"/>
    </source>
</evidence>
<dbReference type="RefSeq" id="WP_043615469.1">
    <property type="nucleotide sequence ID" value="NZ_CP050992.1"/>
</dbReference>
<evidence type="ECO:0000256" key="1">
    <source>
        <dbReference type="SAM" id="SignalP"/>
    </source>
</evidence>
<name>A0A1R0MQC1_CHRVL</name>
<protein>
    <recommendedName>
        <fullName evidence="6">Secreted protein</fullName>
    </recommendedName>
</protein>
<proteinExistence type="predicted"/>
<dbReference type="EMBL" id="UIGR01000001">
    <property type="protein sequence ID" value="SUX31810.1"/>
    <property type="molecule type" value="Genomic_DNA"/>
</dbReference>
<reference evidence="2 4" key="1">
    <citation type="submission" date="2017-05" db="EMBL/GenBank/DDBJ databases">
        <title>Chromobacterium violaceum GHPS1 isolated from Hydrocarbon polluted soil in French Guiana display an awesome secondary metabolite arsenal and a battery of drug and heavy-metal-resistance and detoxification of xenobiotics proteins.</title>
        <authorList>
            <person name="Belbahri L."/>
        </authorList>
    </citation>
    <scope>NUCLEOTIDE SEQUENCE [LARGE SCALE GENOMIC DNA]</scope>
    <source>
        <strain evidence="2 4">GHPS1</strain>
    </source>
</reference>
<reference evidence="3 5" key="2">
    <citation type="submission" date="2018-06" db="EMBL/GenBank/DDBJ databases">
        <authorList>
            <consortium name="Pathogen Informatics"/>
            <person name="Doyle S."/>
        </authorList>
    </citation>
    <scope>NUCLEOTIDE SEQUENCE [LARGE SCALE GENOMIC DNA]</scope>
    <source>
        <strain evidence="3 5">NCTC8684</strain>
    </source>
</reference>
<accession>A0A1R0MQC1</accession>
<feature type="chain" id="PRO_5041053927" description="Secreted protein" evidence="1">
    <location>
        <begin position="21"/>
        <end position="105"/>
    </location>
</feature>
<evidence type="ECO:0000313" key="4">
    <source>
        <dbReference type="Proteomes" id="UP000196342"/>
    </source>
</evidence>
<evidence type="ECO:0008006" key="6">
    <source>
        <dbReference type="Google" id="ProtNLM"/>
    </source>
</evidence>
<evidence type="ECO:0000313" key="5">
    <source>
        <dbReference type="Proteomes" id="UP000254029"/>
    </source>
</evidence>
<dbReference type="Proteomes" id="UP000254029">
    <property type="component" value="Unassembled WGS sequence"/>
</dbReference>